<feature type="compositionally biased region" description="Low complexity" evidence="1">
    <location>
        <begin position="35"/>
        <end position="52"/>
    </location>
</feature>
<comment type="caution">
    <text evidence="4">The sequence shown here is derived from an EMBL/GenBank/DDBJ whole genome shotgun (WGS) entry which is preliminary data.</text>
</comment>
<evidence type="ECO:0000313" key="4">
    <source>
        <dbReference type="EMBL" id="GAA1981922.1"/>
    </source>
</evidence>
<keyword evidence="2" id="KW-0472">Membrane</keyword>
<feature type="compositionally biased region" description="Polar residues" evidence="1">
    <location>
        <begin position="133"/>
        <end position="151"/>
    </location>
</feature>
<keyword evidence="2" id="KW-1133">Transmembrane helix</keyword>
<dbReference type="RefSeq" id="WP_344159697.1">
    <property type="nucleotide sequence ID" value="NZ_BAAAPC010000001.1"/>
</dbReference>
<organism evidence="4 5">
    <name type="scientific">Nocardiopsis rhodophaea</name>
    <dbReference type="NCBI Taxonomy" id="280238"/>
    <lineage>
        <taxon>Bacteria</taxon>
        <taxon>Bacillati</taxon>
        <taxon>Actinomycetota</taxon>
        <taxon>Actinomycetes</taxon>
        <taxon>Streptosporangiales</taxon>
        <taxon>Nocardiopsidaceae</taxon>
        <taxon>Nocardiopsis</taxon>
    </lineage>
</organism>
<evidence type="ECO:0000256" key="2">
    <source>
        <dbReference type="SAM" id="Phobius"/>
    </source>
</evidence>
<feature type="region of interest" description="Disordered" evidence="1">
    <location>
        <begin position="1"/>
        <end position="161"/>
    </location>
</feature>
<proteinExistence type="predicted"/>
<evidence type="ECO:0000259" key="3">
    <source>
        <dbReference type="Pfam" id="PF12089"/>
    </source>
</evidence>
<evidence type="ECO:0000256" key="1">
    <source>
        <dbReference type="SAM" id="MobiDB-lite"/>
    </source>
</evidence>
<dbReference type="Proteomes" id="UP001501585">
    <property type="component" value="Unassembled WGS sequence"/>
</dbReference>
<name>A0ABN2S7N5_9ACTN</name>
<protein>
    <recommendedName>
        <fullName evidence="3">DUF3566 domain-containing protein</fullName>
    </recommendedName>
</protein>
<keyword evidence="5" id="KW-1185">Reference proteome</keyword>
<sequence length="294" mass="29697">MAKSDNAQRESAAPEATDAKVDDEGATQSADEATEPAAATGTAPEAAPAPAAEADDAPDANASTDTGAESRRGTDTDADEHAAPEGTDNGAASDAPADGDATVASTTSNNPTTPAESTTSTTSADDSDVNPADTATNPVAETPVETDSQQGGVPMSALQEGPTAVKATASSRKAHLAVSRIEPWSVMKFSFVISLVCFIILFVAVAVTYAILSTLGVFDAMTTLLSQLADSGEGEEPMLNPASWFSPARVLGYTGLIGALNIILITALSTVGAMLYNLSADLVGGIDITLTESE</sequence>
<feature type="compositionally biased region" description="Low complexity" evidence="1">
    <location>
        <begin position="88"/>
        <end position="124"/>
    </location>
</feature>
<feature type="transmembrane region" description="Helical" evidence="2">
    <location>
        <begin position="189"/>
        <end position="212"/>
    </location>
</feature>
<dbReference type="EMBL" id="BAAAPC010000001">
    <property type="protein sequence ID" value="GAA1981922.1"/>
    <property type="molecule type" value="Genomic_DNA"/>
</dbReference>
<feature type="domain" description="DUF3566" evidence="3">
    <location>
        <begin position="172"/>
        <end position="292"/>
    </location>
</feature>
<dbReference type="Pfam" id="PF12089">
    <property type="entry name" value="DUF3566"/>
    <property type="match status" value="1"/>
</dbReference>
<gene>
    <name evidence="4" type="ORF">GCM10009799_03780</name>
</gene>
<evidence type="ECO:0000313" key="5">
    <source>
        <dbReference type="Proteomes" id="UP001501585"/>
    </source>
</evidence>
<feature type="compositionally biased region" description="Basic and acidic residues" evidence="1">
    <location>
        <begin position="68"/>
        <end position="83"/>
    </location>
</feature>
<accession>A0ABN2S7N5</accession>
<feature type="transmembrane region" description="Helical" evidence="2">
    <location>
        <begin position="250"/>
        <end position="276"/>
    </location>
</feature>
<dbReference type="InterPro" id="IPR021949">
    <property type="entry name" value="DUF3566_TM"/>
</dbReference>
<keyword evidence="2" id="KW-0812">Transmembrane</keyword>
<reference evidence="4 5" key="1">
    <citation type="journal article" date="2019" name="Int. J. Syst. Evol. Microbiol.">
        <title>The Global Catalogue of Microorganisms (GCM) 10K type strain sequencing project: providing services to taxonomists for standard genome sequencing and annotation.</title>
        <authorList>
            <consortium name="The Broad Institute Genomics Platform"/>
            <consortium name="The Broad Institute Genome Sequencing Center for Infectious Disease"/>
            <person name="Wu L."/>
            <person name="Ma J."/>
        </authorList>
    </citation>
    <scope>NUCLEOTIDE SEQUENCE [LARGE SCALE GENOMIC DNA]</scope>
    <source>
        <strain evidence="4 5">JCM 15313</strain>
    </source>
</reference>